<protein>
    <submittedName>
        <fullName evidence="1">Uncharacterized protein</fullName>
    </submittedName>
</protein>
<feature type="non-terminal residue" evidence="1">
    <location>
        <position position="52"/>
    </location>
</feature>
<dbReference type="EMBL" id="JABBWK010000006">
    <property type="protein sequence ID" value="KAG1905630.1"/>
    <property type="molecule type" value="Genomic_DNA"/>
</dbReference>
<reference evidence="1" key="1">
    <citation type="journal article" date="2020" name="New Phytol.">
        <title>Comparative genomics reveals dynamic genome evolution in host specialist ectomycorrhizal fungi.</title>
        <authorList>
            <person name="Lofgren L.A."/>
            <person name="Nguyen N.H."/>
            <person name="Vilgalys R."/>
            <person name="Ruytinx J."/>
            <person name="Liao H.L."/>
            <person name="Branco S."/>
            <person name="Kuo A."/>
            <person name="LaButti K."/>
            <person name="Lipzen A."/>
            <person name="Andreopoulos W."/>
            <person name="Pangilinan J."/>
            <person name="Riley R."/>
            <person name="Hundley H."/>
            <person name="Na H."/>
            <person name="Barry K."/>
            <person name="Grigoriev I.V."/>
            <person name="Stajich J.E."/>
            <person name="Kennedy P.G."/>
        </authorList>
    </citation>
    <scope>NUCLEOTIDE SEQUENCE</scope>
    <source>
        <strain evidence="1">FC203</strain>
    </source>
</reference>
<name>A0AAD4EGC0_9AGAM</name>
<accession>A0AAD4EGC0</accession>
<evidence type="ECO:0000313" key="1">
    <source>
        <dbReference type="EMBL" id="KAG1905630.1"/>
    </source>
</evidence>
<proteinExistence type="predicted"/>
<dbReference type="RefSeq" id="XP_041231205.1">
    <property type="nucleotide sequence ID" value="XM_041373969.1"/>
</dbReference>
<evidence type="ECO:0000313" key="2">
    <source>
        <dbReference type="Proteomes" id="UP001195769"/>
    </source>
</evidence>
<organism evidence="1 2">
    <name type="scientific">Suillus fuscotomentosus</name>
    <dbReference type="NCBI Taxonomy" id="1912939"/>
    <lineage>
        <taxon>Eukaryota</taxon>
        <taxon>Fungi</taxon>
        <taxon>Dikarya</taxon>
        <taxon>Basidiomycota</taxon>
        <taxon>Agaricomycotina</taxon>
        <taxon>Agaricomycetes</taxon>
        <taxon>Agaricomycetidae</taxon>
        <taxon>Boletales</taxon>
        <taxon>Suillineae</taxon>
        <taxon>Suillaceae</taxon>
        <taxon>Suillus</taxon>
    </lineage>
</organism>
<keyword evidence="2" id="KW-1185">Reference proteome</keyword>
<comment type="caution">
    <text evidence="1">The sequence shown here is derived from an EMBL/GenBank/DDBJ whole genome shotgun (WGS) entry which is preliminary data.</text>
</comment>
<gene>
    <name evidence="1" type="ORF">F5891DRAFT_931637</name>
</gene>
<dbReference type="AlphaFoldDB" id="A0AAD4EGC0"/>
<feature type="non-terminal residue" evidence="1">
    <location>
        <position position="1"/>
    </location>
</feature>
<sequence>VVLDLRTDAFAHDQLYTVLSKVRNRHDIPALFSGTNEERETENIIYSSLLLQ</sequence>
<dbReference type="Proteomes" id="UP001195769">
    <property type="component" value="Unassembled WGS sequence"/>
</dbReference>
<dbReference type="GeneID" id="64668267"/>